<protein>
    <submittedName>
        <fullName evidence="1">Uncharacterized protein</fullName>
    </submittedName>
</protein>
<dbReference type="AlphaFoldDB" id="A0A1W2M0L1"/>
<proteinExistence type="predicted"/>
<organism evidence="1 2">
    <name type="scientific">Amycolatopsis keratiniphila subsp. keratiniphila</name>
    <dbReference type="NCBI Taxonomy" id="227715"/>
    <lineage>
        <taxon>Bacteria</taxon>
        <taxon>Bacillati</taxon>
        <taxon>Actinomycetota</taxon>
        <taxon>Actinomycetes</taxon>
        <taxon>Pseudonocardiales</taxon>
        <taxon>Pseudonocardiaceae</taxon>
        <taxon>Amycolatopsis</taxon>
        <taxon>Amycolatopsis japonica group</taxon>
    </lineage>
</organism>
<comment type="caution">
    <text evidence="1">The sequence shown here is derived from an EMBL/GenBank/DDBJ whole genome shotgun (WGS) entry which is preliminary data.</text>
</comment>
<dbReference type="Proteomes" id="UP000076660">
    <property type="component" value="Unassembled WGS sequence"/>
</dbReference>
<accession>A0A1W2M0L1</accession>
<reference evidence="1 2" key="1">
    <citation type="submission" date="2016-12" db="EMBL/GenBank/DDBJ databases">
        <title>Amycolatopsis keratiniphila subsp. keratiniphila genome sequencing and assembly.</title>
        <authorList>
            <person name="Mayilraj S."/>
            <person name="Kaur N."/>
        </authorList>
    </citation>
    <scope>NUCLEOTIDE SEQUENCE [LARGE SCALE GENOMIC DNA]</scope>
    <source>
        <strain evidence="1 2">DSM 44409</strain>
    </source>
</reference>
<gene>
    <name evidence="1" type="ORF">AVR91_0204435</name>
</gene>
<evidence type="ECO:0000313" key="1">
    <source>
        <dbReference type="EMBL" id="ONF73398.1"/>
    </source>
</evidence>
<dbReference type="OrthoDB" id="4233723at2"/>
<name>A0A1W2M0L1_9PSEU</name>
<dbReference type="EMBL" id="LQMT02000007">
    <property type="protein sequence ID" value="ONF73398.1"/>
    <property type="molecule type" value="Genomic_DNA"/>
</dbReference>
<dbReference type="RefSeq" id="WP_063272946.1">
    <property type="nucleotide sequence ID" value="NZ_LQMT02000007.1"/>
</dbReference>
<sequence>MTVLDIRFNDLAAAALGPSDALPLDRLAPGQREMIAKAAPVPVRCVVGANSTNGTFRFHRARPGESWLHDDLDAYRMEKLITVDRGPATLGGTPW</sequence>
<evidence type="ECO:0000313" key="2">
    <source>
        <dbReference type="Proteomes" id="UP000076660"/>
    </source>
</evidence>